<dbReference type="VEuPathDB" id="VectorBase:HLOH_039957"/>
<dbReference type="AlphaFoldDB" id="A0A9J6H2L7"/>
<evidence type="ECO:0000313" key="2">
    <source>
        <dbReference type="Proteomes" id="UP000821853"/>
    </source>
</evidence>
<evidence type="ECO:0000313" key="1">
    <source>
        <dbReference type="EMBL" id="KAH9381981.1"/>
    </source>
</evidence>
<accession>A0A9J6H2L7</accession>
<dbReference type="EMBL" id="JABSTR010000011">
    <property type="protein sequence ID" value="KAH9381981.1"/>
    <property type="molecule type" value="Genomic_DNA"/>
</dbReference>
<reference evidence="1 2" key="1">
    <citation type="journal article" date="2020" name="Cell">
        <title>Large-Scale Comparative Analyses of Tick Genomes Elucidate Their Genetic Diversity and Vector Capacities.</title>
        <authorList>
            <consortium name="Tick Genome and Microbiome Consortium (TIGMIC)"/>
            <person name="Jia N."/>
            <person name="Wang J."/>
            <person name="Shi W."/>
            <person name="Du L."/>
            <person name="Sun Y."/>
            <person name="Zhan W."/>
            <person name="Jiang J.F."/>
            <person name="Wang Q."/>
            <person name="Zhang B."/>
            <person name="Ji P."/>
            <person name="Bell-Sakyi L."/>
            <person name="Cui X.M."/>
            <person name="Yuan T.T."/>
            <person name="Jiang B.G."/>
            <person name="Yang W.F."/>
            <person name="Lam T.T."/>
            <person name="Chang Q.C."/>
            <person name="Ding S.J."/>
            <person name="Wang X.J."/>
            <person name="Zhu J.G."/>
            <person name="Ruan X.D."/>
            <person name="Zhao L."/>
            <person name="Wei J.T."/>
            <person name="Ye R.Z."/>
            <person name="Que T.C."/>
            <person name="Du C.H."/>
            <person name="Zhou Y.H."/>
            <person name="Cheng J.X."/>
            <person name="Dai P.F."/>
            <person name="Guo W.B."/>
            <person name="Han X.H."/>
            <person name="Huang E.J."/>
            <person name="Li L.F."/>
            <person name="Wei W."/>
            <person name="Gao Y.C."/>
            <person name="Liu J.Z."/>
            <person name="Shao H.Z."/>
            <person name="Wang X."/>
            <person name="Wang C.C."/>
            <person name="Yang T.C."/>
            <person name="Huo Q.B."/>
            <person name="Li W."/>
            <person name="Chen H.Y."/>
            <person name="Chen S.E."/>
            <person name="Zhou L.G."/>
            <person name="Ni X.B."/>
            <person name="Tian J.H."/>
            <person name="Sheng Y."/>
            <person name="Liu T."/>
            <person name="Pan Y.S."/>
            <person name="Xia L.Y."/>
            <person name="Li J."/>
            <person name="Zhao F."/>
            <person name="Cao W.C."/>
        </authorList>
    </citation>
    <scope>NUCLEOTIDE SEQUENCE [LARGE SCALE GENOMIC DNA]</scope>
    <source>
        <strain evidence="1">HaeL-2018</strain>
    </source>
</reference>
<name>A0A9J6H2L7_HAELO</name>
<protein>
    <submittedName>
        <fullName evidence="1">Uncharacterized protein</fullName>
    </submittedName>
</protein>
<dbReference type="OrthoDB" id="6508477at2759"/>
<organism evidence="1 2">
    <name type="scientific">Haemaphysalis longicornis</name>
    <name type="common">Bush tick</name>
    <dbReference type="NCBI Taxonomy" id="44386"/>
    <lineage>
        <taxon>Eukaryota</taxon>
        <taxon>Metazoa</taxon>
        <taxon>Ecdysozoa</taxon>
        <taxon>Arthropoda</taxon>
        <taxon>Chelicerata</taxon>
        <taxon>Arachnida</taxon>
        <taxon>Acari</taxon>
        <taxon>Parasitiformes</taxon>
        <taxon>Ixodida</taxon>
        <taxon>Ixodoidea</taxon>
        <taxon>Ixodidae</taxon>
        <taxon>Haemaphysalinae</taxon>
        <taxon>Haemaphysalis</taxon>
    </lineage>
</organism>
<keyword evidence="2" id="KW-1185">Reference proteome</keyword>
<proteinExistence type="predicted"/>
<sequence length="114" mass="12513">MDLYNRYSNTDNKTTYNGFVIRARTGKAAEVVEGTAVHAAFKPSRETTGSIKDGGLSASELNTFGVTFRNVKCVVIDEVSIMSADNLNAVDLSRHHGCFAYYSGFPYGKMVKFL</sequence>
<comment type="caution">
    <text evidence="1">The sequence shown here is derived from an EMBL/GenBank/DDBJ whole genome shotgun (WGS) entry which is preliminary data.</text>
</comment>
<dbReference type="Proteomes" id="UP000821853">
    <property type="component" value="Chromosome 9"/>
</dbReference>
<gene>
    <name evidence="1" type="ORF">HPB48_000973</name>
</gene>